<dbReference type="InterPro" id="IPR011109">
    <property type="entry name" value="DNA_bind_recombinase_dom"/>
</dbReference>
<dbReference type="RefSeq" id="WP_410035175.1">
    <property type="nucleotide sequence ID" value="NZ_JBGMEF010000009.1"/>
</dbReference>
<protein>
    <submittedName>
        <fullName evidence="4">DUF4368 domain-containing protein</fullName>
    </submittedName>
</protein>
<organism evidence="4 5">
    <name type="scientific">Anaerococcus kampingae</name>
    <dbReference type="NCBI Taxonomy" id="3115614"/>
    <lineage>
        <taxon>Bacteria</taxon>
        <taxon>Bacillati</taxon>
        <taxon>Bacillota</taxon>
        <taxon>Tissierellia</taxon>
        <taxon>Tissierellales</taxon>
        <taxon>Peptoniphilaceae</taxon>
        <taxon>Anaerococcus</taxon>
    </lineage>
</organism>
<dbReference type="Pfam" id="PF07508">
    <property type="entry name" value="Recombinase"/>
    <property type="match status" value="1"/>
</dbReference>
<evidence type="ECO:0000313" key="5">
    <source>
        <dbReference type="Proteomes" id="UP001637994"/>
    </source>
</evidence>
<dbReference type="Pfam" id="PF14287">
    <property type="entry name" value="DUF4368"/>
    <property type="match status" value="1"/>
</dbReference>
<dbReference type="InterPro" id="IPR025378">
    <property type="entry name" value="DUF4368"/>
</dbReference>
<dbReference type="Gene3D" id="3.40.50.1390">
    <property type="entry name" value="Resolvase, N-terminal catalytic domain"/>
    <property type="match status" value="1"/>
</dbReference>
<evidence type="ECO:0000259" key="3">
    <source>
        <dbReference type="PROSITE" id="PS51737"/>
    </source>
</evidence>
<sequence>MRNFEKITALYERLSRDDELEGESNSIVNQKKILEEYASKNNLTNIIHFTDDGISGTQFDRPGFMEMMNGVNTGNIGCIIVKDMSRLGRDYLKVGQCMEILRQKGVRLIAINDNVDSFYREDDFTPFRNIMNEWYARDTSRKIQSTFRSKGESGKHTASTPPYGYIKDEKDKDKWVVDEKAAQIVRRIFNLTMDGAGPYKIAKILEADKIDIPAYHQQKMGYGLHQSKNFEYPYRWCSSTIASILKKKEYLGHTVNFKTRKHFKDKKSKYVSEDKWLIFENTHEAIIDQETFDNVQRIRGNVKRYPDGWGEYHPLTGLMYCADCGSKMYVHRTNNYKNIPYYVCSNYKKVPCGTLCPSAHRIKAEVVLNLIQETLKDIKNYIDEDNEVFTRSIQNEMEEKEKVEIEKQRVRLINNKSRIQELERLMCRIYEDMILEKIPSSRYEILNSQYEIEQRALSKEIEDLELVISRYENETDRVRKFISIISRYENFNELTNTMINEFVEKIIIHERDRKGSQTSKQKIEIYFNFIGNYEVPKEELSEEERSKLEEEERKINERRDRLHQNYLKRKANGKQQEYEERYKARREQKKLKNLKNRNTNKIVN</sequence>
<proteinExistence type="predicted"/>
<evidence type="ECO:0000256" key="2">
    <source>
        <dbReference type="SAM" id="MobiDB-lite"/>
    </source>
</evidence>
<reference evidence="4 5" key="1">
    <citation type="journal article" date="2025" name="Anaerobe">
        <title>Description of Anaerococcus kampingiae sp. nov., Anaerococcus groningensis sp. nov., Anaerococcus martiniensis sp. nov., and Anaerococcus cruorum sp. nov., isolated from human clinical specimens.</title>
        <authorList>
            <person name="Boiten K.E."/>
            <person name="Meijer J."/>
            <person name="van Wezel E.M."/>
            <person name="Veloo A.C.M."/>
        </authorList>
    </citation>
    <scope>NUCLEOTIDE SEQUENCE [LARGE SCALE GENOMIC DNA]</scope>
    <source>
        <strain evidence="4 5">ENR0874</strain>
    </source>
</reference>
<feature type="coiled-coil region" evidence="1">
    <location>
        <begin position="386"/>
        <end position="474"/>
    </location>
</feature>
<gene>
    <name evidence="4" type="ORF">ACCQ42_01815</name>
</gene>
<dbReference type="InterPro" id="IPR025827">
    <property type="entry name" value="Zn_ribbon_recom_dom"/>
</dbReference>
<dbReference type="InterPro" id="IPR006119">
    <property type="entry name" value="Resolv_N"/>
</dbReference>
<dbReference type="PROSITE" id="PS51737">
    <property type="entry name" value="RECOMBINASE_DNA_BIND"/>
    <property type="match status" value="1"/>
</dbReference>
<dbReference type="SUPFAM" id="SSF53041">
    <property type="entry name" value="Resolvase-like"/>
    <property type="match status" value="1"/>
</dbReference>
<dbReference type="CDD" id="cd03770">
    <property type="entry name" value="SR_TndX_transposase"/>
    <property type="match status" value="1"/>
</dbReference>
<dbReference type="Gene3D" id="3.90.1750.20">
    <property type="entry name" value="Putative Large Serine Recombinase, Chain B, Domain 2"/>
    <property type="match status" value="1"/>
</dbReference>
<dbReference type="PANTHER" id="PTHR30461:SF23">
    <property type="entry name" value="DNA RECOMBINASE-RELATED"/>
    <property type="match status" value="1"/>
</dbReference>
<evidence type="ECO:0000256" key="1">
    <source>
        <dbReference type="SAM" id="Coils"/>
    </source>
</evidence>
<feature type="compositionally biased region" description="Basic and acidic residues" evidence="2">
    <location>
        <begin position="540"/>
        <end position="563"/>
    </location>
</feature>
<dbReference type="Proteomes" id="UP001637994">
    <property type="component" value="Unassembled WGS sequence"/>
</dbReference>
<dbReference type="InterPro" id="IPR038109">
    <property type="entry name" value="DNA_bind_recomb_sf"/>
</dbReference>
<keyword evidence="1" id="KW-0175">Coiled coil</keyword>
<comment type="caution">
    <text evidence="4">The sequence shown here is derived from an EMBL/GenBank/DDBJ whole genome shotgun (WGS) entry which is preliminary data.</text>
</comment>
<feature type="domain" description="Recombinase" evidence="3">
    <location>
        <begin position="162"/>
        <end position="305"/>
    </location>
</feature>
<feature type="region of interest" description="Disordered" evidence="2">
    <location>
        <begin position="540"/>
        <end position="604"/>
    </location>
</feature>
<feature type="compositionally biased region" description="Basic residues" evidence="2">
    <location>
        <begin position="583"/>
        <end position="595"/>
    </location>
</feature>
<dbReference type="SMART" id="SM00857">
    <property type="entry name" value="Resolvase"/>
    <property type="match status" value="1"/>
</dbReference>
<feature type="region of interest" description="Disordered" evidence="2">
    <location>
        <begin position="146"/>
        <end position="165"/>
    </location>
</feature>
<dbReference type="PANTHER" id="PTHR30461">
    <property type="entry name" value="DNA-INVERTASE FROM LAMBDOID PROPHAGE"/>
    <property type="match status" value="1"/>
</dbReference>
<evidence type="ECO:0000313" key="4">
    <source>
        <dbReference type="EMBL" id="MFO3666512.1"/>
    </source>
</evidence>
<name>A0ABW9MDH9_9FIRM</name>
<dbReference type="Pfam" id="PF00239">
    <property type="entry name" value="Resolvase"/>
    <property type="match status" value="1"/>
</dbReference>
<accession>A0ABW9MDH9</accession>
<dbReference type="InterPro" id="IPR050639">
    <property type="entry name" value="SSR_resolvase"/>
</dbReference>
<dbReference type="Pfam" id="PF13408">
    <property type="entry name" value="Zn_ribbon_recom"/>
    <property type="match status" value="1"/>
</dbReference>
<dbReference type="EMBL" id="JBGMEF010000009">
    <property type="protein sequence ID" value="MFO3666512.1"/>
    <property type="molecule type" value="Genomic_DNA"/>
</dbReference>
<keyword evidence="5" id="KW-1185">Reference proteome</keyword>
<dbReference type="InterPro" id="IPR036162">
    <property type="entry name" value="Resolvase-like_N_sf"/>
</dbReference>